<organism evidence="1 2">
    <name type="scientific">Bacillus toyonensis</name>
    <dbReference type="NCBI Taxonomy" id="155322"/>
    <lineage>
        <taxon>Bacteria</taxon>
        <taxon>Bacillati</taxon>
        <taxon>Bacillota</taxon>
        <taxon>Bacilli</taxon>
        <taxon>Bacillales</taxon>
        <taxon>Bacillaceae</taxon>
        <taxon>Bacillus</taxon>
        <taxon>Bacillus cereus group</taxon>
    </lineage>
</organism>
<comment type="caution">
    <text evidence="1">The sequence shown here is derived from an EMBL/GenBank/DDBJ whole genome shotgun (WGS) entry which is preliminary data.</text>
</comment>
<reference evidence="1 2" key="1">
    <citation type="submission" date="2017-09" db="EMBL/GenBank/DDBJ databases">
        <title>Large-scale bioinformatics analysis of Bacillus genomes uncovers conserved roles of natural products in bacterial physiology.</title>
        <authorList>
            <consortium name="Agbiome Team Llc"/>
            <person name="Bleich R.M."/>
            <person name="Grubbs K.J."/>
            <person name="Santa Maria K.C."/>
            <person name="Allen S.E."/>
            <person name="Farag S."/>
            <person name="Shank E.A."/>
            <person name="Bowers A."/>
        </authorList>
    </citation>
    <scope>NUCLEOTIDE SEQUENCE [LARGE SCALE GENOMIC DNA]</scope>
    <source>
        <strain evidence="1 2">AFS044250</strain>
    </source>
</reference>
<evidence type="ECO:0000313" key="1">
    <source>
        <dbReference type="EMBL" id="PHD71149.1"/>
    </source>
</evidence>
<accession>A0A2B5Y7R3</accession>
<name>A0A2B5Y7R3_9BACI</name>
<gene>
    <name evidence="1" type="ORF">COF40_09190</name>
</gene>
<dbReference type="AlphaFoldDB" id="A0A2B5Y7R3"/>
<dbReference type="EMBL" id="NUSQ01000042">
    <property type="protein sequence ID" value="PHD71149.1"/>
    <property type="molecule type" value="Genomic_DNA"/>
</dbReference>
<sequence length="57" mass="6669">MHMEEKDQSFDEEFAPEISPGYQQDIHKPPKYKNTSFLMGITIFAAVLLVLIIFVYF</sequence>
<proteinExistence type="predicted"/>
<evidence type="ECO:0000313" key="2">
    <source>
        <dbReference type="Proteomes" id="UP000225997"/>
    </source>
</evidence>
<dbReference type="Proteomes" id="UP000225997">
    <property type="component" value="Unassembled WGS sequence"/>
</dbReference>
<protein>
    <submittedName>
        <fullName evidence="1">2-isopropylmalate synthase</fullName>
    </submittedName>
</protein>